<dbReference type="GO" id="GO:0032259">
    <property type="term" value="P:methylation"/>
    <property type="evidence" value="ECO:0007669"/>
    <property type="project" value="UniProtKB-KW"/>
</dbReference>
<dbReference type="CDD" id="cd02440">
    <property type="entry name" value="AdoMet_MTases"/>
    <property type="match status" value="1"/>
</dbReference>
<feature type="coiled-coil region" evidence="2">
    <location>
        <begin position="505"/>
        <end position="539"/>
    </location>
</feature>
<comment type="caution">
    <text evidence="3">The sequence shown here is derived from an EMBL/GenBank/DDBJ whole genome shotgun (WGS) entry which is preliminary data.</text>
</comment>
<keyword evidence="2" id="KW-0175">Coiled coil</keyword>
<name>A0A0M9END9_FUSLA</name>
<evidence type="ECO:0000256" key="1">
    <source>
        <dbReference type="ARBA" id="ARBA00038158"/>
    </source>
</evidence>
<dbReference type="Proteomes" id="UP000037904">
    <property type="component" value="Unassembled WGS sequence"/>
</dbReference>
<dbReference type="Pfam" id="PF13489">
    <property type="entry name" value="Methyltransf_23"/>
    <property type="match status" value="1"/>
</dbReference>
<dbReference type="AlphaFoldDB" id="A0A0M9END9"/>
<dbReference type="SUPFAM" id="SSF53335">
    <property type="entry name" value="S-adenosyl-L-methionine-dependent methyltransferases"/>
    <property type="match status" value="1"/>
</dbReference>
<dbReference type="OrthoDB" id="2013972at2759"/>
<evidence type="ECO:0000313" key="3">
    <source>
        <dbReference type="EMBL" id="KPA36280.1"/>
    </source>
</evidence>
<feature type="coiled-coil region" evidence="2">
    <location>
        <begin position="380"/>
        <end position="440"/>
    </location>
</feature>
<dbReference type="PANTHER" id="PTHR43591:SF31">
    <property type="entry name" value="LAEA-LIKE, PUTATIVE (AFU_ORTHOLOGUE AFUA_8G01930)-RELATED"/>
    <property type="match status" value="1"/>
</dbReference>
<dbReference type="EMBL" id="JXCE01000690">
    <property type="protein sequence ID" value="KPA36280.1"/>
    <property type="molecule type" value="Genomic_DNA"/>
</dbReference>
<comment type="similarity">
    <text evidence="1">Belongs to the methyltransferase superfamily. LaeA methyltransferase family.</text>
</comment>
<dbReference type="GO" id="GO:0008168">
    <property type="term" value="F:methyltransferase activity"/>
    <property type="evidence" value="ECO:0007669"/>
    <property type="project" value="UniProtKB-KW"/>
</dbReference>
<evidence type="ECO:0000313" key="4">
    <source>
        <dbReference type="Proteomes" id="UP000037904"/>
    </source>
</evidence>
<protein>
    <submittedName>
        <fullName evidence="3">Methyltransferase</fullName>
    </submittedName>
</protein>
<keyword evidence="3" id="KW-0489">Methyltransferase</keyword>
<sequence>MPSQTDQGPNKRPEGAPELLEAEDAAADSDSTLEIGDGSSSYLTSLKSSIFSYRLTSFSLFRYEHGRRYHAFHEGTYLVPNDDEEQNRMDLVHHIYSLLMHEKLHTAPISNSPQRVLDLGTGTGIWAIDFADEHPSSEVIGTDLSPIQPDWTPTNCVFEVDDFEDPWVYKRPFDYIHARELEGCIANEEQFFERAFQNLSSGGYLEMQGQRAFFMSDDESIKKAVNAEIWAVALRESSIKFGKPIDCVTGWKEKMIKAGFVDVHQEIRKIPIGGWPKDPVLKEVGKCQVIQSCAAIDSYTPMLLGKFLGWGHDEVQVLMAKAKKELRDPAIHIYLPTPSLHPTIPLDSTQSDYGTAQEEGFDSQDTNADVEMSQIETACRRSTSRNIQALNKRIENTEKRMKLCSDELDEREDAVKHLNAEDKERARQEASECLGRAQEQFMEAESFMELMAARFNKRGSECPKPYLDAYDESFREFEGAEMRRDHAKTHLQALGDEMEDDRERYTETLERIAILRKSIEDYKQNIRKDEKEKIALHAKLAILDILGCHKFDLVPTETLEMFHSSASEVLRYVNGTISDM</sequence>
<accession>A0A0M9END9</accession>
<dbReference type="Gene3D" id="3.40.50.150">
    <property type="entry name" value="Vaccinia Virus protein VP39"/>
    <property type="match status" value="1"/>
</dbReference>
<proteinExistence type="inferred from homology"/>
<evidence type="ECO:0000256" key="2">
    <source>
        <dbReference type="SAM" id="Coils"/>
    </source>
</evidence>
<dbReference type="InterPro" id="IPR029063">
    <property type="entry name" value="SAM-dependent_MTases_sf"/>
</dbReference>
<dbReference type="PANTHER" id="PTHR43591">
    <property type="entry name" value="METHYLTRANSFERASE"/>
    <property type="match status" value="1"/>
</dbReference>
<keyword evidence="4" id="KW-1185">Reference proteome</keyword>
<reference evidence="3 4" key="1">
    <citation type="submission" date="2015-04" db="EMBL/GenBank/DDBJ databases">
        <title>The draft genome sequence of Fusarium langsethiae, a T-2/HT-2 mycotoxin producer.</title>
        <authorList>
            <person name="Lysoe E."/>
            <person name="Divon H.H."/>
            <person name="Terzi V."/>
            <person name="Orru L."/>
            <person name="Lamontanara A."/>
            <person name="Kolseth A.-K."/>
            <person name="Frandsen R.J."/>
            <person name="Nielsen K."/>
            <person name="Thrane U."/>
        </authorList>
    </citation>
    <scope>NUCLEOTIDE SEQUENCE [LARGE SCALE GENOMIC DNA]</scope>
    <source>
        <strain evidence="3 4">Fl201059</strain>
    </source>
</reference>
<gene>
    <name evidence="3" type="ORF">FLAG1_10966</name>
</gene>
<keyword evidence="3" id="KW-0808">Transferase</keyword>
<organism evidence="3 4">
    <name type="scientific">Fusarium langsethiae</name>
    <dbReference type="NCBI Taxonomy" id="179993"/>
    <lineage>
        <taxon>Eukaryota</taxon>
        <taxon>Fungi</taxon>
        <taxon>Dikarya</taxon>
        <taxon>Ascomycota</taxon>
        <taxon>Pezizomycotina</taxon>
        <taxon>Sordariomycetes</taxon>
        <taxon>Hypocreomycetidae</taxon>
        <taxon>Hypocreales</taxon>
        <taxon>Nectriaceae</taxon>
        <taxon>Fusarium</taxon>
    </lineage>
</organism>